<accession>A0A1Y2K825</accession>
<evidence type="ECO:0000259" key="1">
    <source>
        <dbReference type="Pfam" id="PF02915"/>
    </source>
</evidence>
<organism evidence="2 3">
    <name type="scientific">Magnetofaba australis IT-1</name>
    <dbReference type="NCBI Taxonomy" id="1434232"/>
    <lineage>
        <taxon>Bacteria</taxon>
        <taxon>Pseudomonadati</taxon>
        <taxon>Pseudomonadota</taxon>
        <taxon>Magnetococcia</taxon>
        <taxon>Magnetococcales</taxon>
        <taxon>Magnetococcaceae</taxon>
        <taxon>Magnetofaba</taxon>
    </lineage>
</organism>
<dbReference type="PANTHER" id="PTHR33531:SF7">
    <property type="entry name" value="HYPOTHETICAL MEMBRANE PROTEIN, CONSERVED"/>
    <property type="match status" value="1"/>
</dbReference>
<protein>
    <submittedName>
        <fullName evidence="2">Putative rubrerythrin</fullName>
    </submittedName>
</protein>
<name>A0A1Y2K825_9PROT</name>
<feature type="domain" description="Rubrerythrin diiron-binding" evidence="1">
    <location>
        <begin position="4"/>
        <end position="135"/>
    </location>
</feature>
<dbReference type="Gene3D" id="1.20.1260.10">
    <property type="match status" value="1"/>
</dbReference>
<dbReference type="InterPro" id="IPR009078">
    <property type="entry name" value="Ferritin-like_SF"/>
</dbReference>
<dbReference type="STRING" id="1434232.MAIT1_01195"/>
<keyword evidence="3" id="KW-1185">Reference proteome</keyword>
<dbReference type="GO" id="GO:0016491">
    <property type="term" value="F:oxidoreductase activity"/>
    <property type="evidence" value="ECO:0007669"/>
    <property type="project" value="InterPro"/>
</dbReference>
<dbReference type="CDD" id="cd01045">
    <property type="entry name" value="Ferritin_like_AB"/>
    <property type="match status" value="1"/>
</dbReference>
<evidence type="ECO:0000313" key="3">
    <source>
        <dbReference type="Proteomes" id="UP000194003"/>
    </source>
</evidence>
<dbReference type="GO" id="GO:0046872">
    <property type="term" value="F:metal ion binding"/>
    <property type="evidence" value="ECO:0007669"/>
    <property type="project" value="InterPro"/>
</dbReference>
<dbReference type="Pfam" id="PF02915">
    <property type="entry name" value="Rubrerythrin"/>
    <property type="match status" value="1"/>
</dbReference>
<dbReference type="Proteomes" id="UP000194003">
    <property type="component" value="Unassembled WGS sequence"/>
</dbReference>
<sequence length="155" mass="17566">MTSILKQALAHETQGAAIYSQAAEITTHDESRMLFLELAQMEEGHAKQLIDRAAKAGADVDCDELKQFVDAEEEKPAPPQMLQEIANGDMRGVLNVALRFEQEAVQNYRTLLEMAQSNEMKILCQELVQEEEDHVKQIERTLLSLDWGIEERPDL</sequence>
<gene>
    <name evidence="2" type="ORF">MAIT1_01195</name>
</gene>
<comment type="caution">
    <text evidence="2">The sequence shown here is derived from an EMBL/GenBank/DDBJ whole genome shotgun (WGS) entry which is preliminary data.</text>
</comment>
<dbReference type="PANTHER" id="PTHR33531">
    <property type="entry name" value="RUBRERYTHRIN SUBFAMILY"/>
    <property type="match status" value="1"/>
</dbReference>
<dbReference type="SUPFAM" id="SSF47240">
    <property type="entry name" value="Ferritin-like"/>
    <property type="match status" value="1"/>
</dbReference>
<dbReference type="InterPro" id="IPR003251">
    <property type="entry name" value="Rr_diiron-bd_dom"/>
</dbReference>
<dbReference type="InterPro" id="IPR012347">
    <property type="entry name" value="Ferritin-like"/>
</dbReference>
<evidence type="ECO:0000313" key="2">
    <source>
        <dbReference type="EMBL" id="OSM06213.1"/>
    </source>
</evidence>
<dbReference type="AlphaFoldDB" id="A0A1Y2K825"/>
<dbReference type="EMBL" id="LVJN01000016">
    <property type="protein sequence ID" value="OSM06213.1"/>
    <property type="molecule type" value="Genomic_DNA"/>
</dbReference>
<reference evidence="2 3" key="1">
    <citation type="journal article" date="2016" name="BMC Genomics">
        <title>Combined genomic and structural analyses of a cultured magnetotactic bacterium reveals its niche adaptation to a dynamic environment.</title>
        <authorList>
            <person name="Araujo A.C."/>
            <person name="Morillo V."/>
            <person name="Cypriano J."/>
            <person name="Teixeira L.C."/>
            <person name="Leao P."/>
            <person name="Lyra S."/>
            <person name="Almeida L.G."/>
            <person name="Bazylinski D.A."/>
            <person name="Vasconcellos A.T."/>
            <person name="Abreu F."/>
            <person name="Lins U."/>
        </authorList>
    </citation>
    <scope>NUCLEOTIDE SEQUENCE [LARGE SCALE GENOMIC DNA]</scope>
    <source>
        <strain evidence="2 3">IT-1</strain>
    </source>
</reference>
<proteinExistence type="predicted"/>